<dbReference type="SUPFAM" id="SSF47459">
    <property type="entry name" value="HLH, helix-loop-helix DNA-binding domain"/>
    <property type="match status" value="1"/>
</dbReference>
<dbReference type="OrthoDB" id="5778525at2759"/>
<evidence type="ECO:0000256" key="3">
    <source>
        <dbReference type="ARBA" id="ARBA00023125"/>
    </source>
</evidence>
<feature type="domain" description="BHLH" evidence="7">
    <location>
        <begin position="192"/>
        <end position="243"/>
    </location>
</feature>
<dbReference type="GO" id="GO:0000981">
    <property type="term" value="F:DNA-binding transcription factor activity, RNA polymerase II-specific"/>
    <property type="evidence" value="ECO:0007669"/>
    <property type="project" value="TreeGrafter"/>
</dbReference>
<dbReference type="GO" id="GO:0046983">
    <property type="term" value="F:protein dimerization activity"/>
    <property type="evidence" value="ECO:0007669"/>
    <property type="project" value="InterPro"/>
</dbReference>
<keyword evidence="9" id="KW-1185">Reference proteome</keyword>
<organism evidence="8">
    <name type="scientific">Mucor ambiguus</name>
    <dbReference type="NCBI Taxonomy" id="91626"/>
    <lineage>
        <taxon>Eukaryota</taxon>
        <taxon>Fungi</taxon>
        <taxon>Fungi incertae sedis</taxon>
        <taxon>Mucoromycota</taxon>
        <taxon>Mucoromycotina</taxon>
        <taxon>Mucoromycetes</taxon>
        <taxon>Mucorales</taxon>
        <taxon>Mucorineae</taxon>
        <taxon>Mucoraceae</taxon>
        <taxon>Mucor</taxon>
    </lineage>
</organism>
<reference evidence="8" key="1">
    <citation type="submission" date="2014-09" db="EMBL/GenBank/DDBJ databases">
        <title>Draft genome sequence of an oleaginous Mucoromycotina fungus Mucor ambiguus NBRC6742.</title>
        <authorList>
            <person name="Takeda I."/>
            <person name="Yamane N."/>
            <person name="Morita T."/>
            <person name="Tamano K."/>
            <person name="Machida M."/>
            <person name="Baker S."/>
            <person name="Koike H."/>
        </authorList>
    </citation>
    <scope>NUCLEOTIDE SEQUENCE</scope>
    <source>
        <strain evidence="8">NBRC 6742</strain>
    </source>
</reference>
<feature type="compositionally biased region" description="Low complexity" evidence="6">
    <location>
        <begin position="164"/>
        <end position="174"/>
    </location>
</feature>
<keyword evidence="5" id="KW-0539">Nucleus</keyword>
<dbReference type="STRING" id="91626.A0A0C9M1X5"/>
<dbReference type="InterPro" id="IPR036638">
    <property type="entry name" value="HLH_DNA-bd_sf"/>
</dbReference>
<feature type="compositionally biased region" description="Low complexity" evidence="6">
    <location>
        <begin position="106"/>
        <end position="115"/>
    </location>
</feature>
<dbReference type="PROSITE" id="PS50888">
    <property type="entry name" value="BHLH"/>
    <property type="match status" value="1"/>
</dbReference>
<dbReference type="PANTHER" id="PTHR15741:SF27">
    <property type="entry name" value="TRANSCRIPTION FACTOR AP-4"/>
    <property type="match status" value="1"/>
</dbReference>
<sequence>MSESDANYSQSSKSKNKAPGYSTRPSPSSSPTRESKFRLTEVTVPSHVYPYPPSSASMRATHHVSSSSSYYPSAPPPSSLPPPLPPFPQYPVSSYATDTDYRYHASLSSQSTSTSNYQFPPPPPPIDLAAWDQQFNKSQNSKRTSPDTAHPYHHPQHTIKHEPSSSSTPSSASPIKERRHRKQPHELLSESQKKANHIASEQKRRQNIRIGFDQLIDIVPSLNHGNRSEALILQKSVDHIRYLISMKNELKSQVRDLQGTLGETNYEEDVKYNYTGYF</sequence>
<feature type="compositionally biased region" description="Low complexity" evidence="6">
    <location>
        <begin position="44"/>
        <end position="57"/>
    </location>
</feature>
<dbReference type="EMBL" id="DF836313">
    <property type="protein sequence ID" value="GAN02551.1"/>
    <property type="molecule type" value="Genomic_DNA"/>
</dbReference>
<feature type="compositionally biased region" description="Low complexity" evidence="6">
    <location>
        <begin position="22"/>
        <end position="32"/>
    </location>
</feature>
<evidence type="ECO:0000313" key="9">
    <source>
        <dbReference type="Proteomes" id="UP000053815"/>
    </source>
</evidence>
<accession>A0A0C9M1X5</accession>
<evidence type="ECO:0000256" key="6">
    <source>
        <dbReference type="SAM" id="MobiDB-lite"/>
    </source>
</evidence>
<dbReference type="AlphaFoldDB" id="A0A0C9M1X5"/>
<feature type="region of interest" description="Disordered" evidence="6">
    <location>
        <begin position="1"/>
        <end position="202"/>
    </location>
</feature>
<feature type="compositionally biased region" description="Pro residues" evidence="6">
    <location>
        <begin position="73"/>
        <end position="89"/>
    </location>
</feature>
<gene>
    <name evidence="8" type="ORF">MAM1_0024d01995</name>
</gene>
<evidence type="ECO:0000313" key="8">
    <source>
        <dbReference type="EMBL" id="GAN02551.1"/>
    </source>
</evidence>
<dbReference type="PANTHER" id="PTHR15741">
    <property type="entry name" value="BASIC HELIX-LOOP-HELIX ZIP TRANSCRIPTION FACTOR"/>
    <property type="match status" value="1"/>
</dbReference>
<dbReference type="Gene3D" id="4.10.280.10">
    <property type="entry name" value="Helix-loop-helix DNA-binding domain"/>
    <property type="match status" value="1"/>
</dbReference>
<keyword evidence="3" id="KW-0238">DNA-binding</keyword>
<evidence type="ECO:0000256" key="4">
    <source>
        <dbReference type="ARBA" id="ARBA00023163"/>
    </source>
</evidence>
<keyword evidence="4" id="KW-0804">Transcription</keyword>
<proteinExistence type="predicted"/>
<name>A0A0C9M1X5_9FUNG</name>
<feature type="compositionally biased region" description="Polar residues" evidence="6">
    <location>
        <begin position="133"/>
        <end position="147"/>
    </location>
</feature>
<dbReference type="Proteomes" id="UP000053815">
    <property type="component" value="Unassembled WGS sequence"/>
</dbReference>
<evidence type="ECO:0000256" key="1">
    <source>
        <dbReference type="ARBA" id="ARBA00004123"/>
    </source>
</evidence>
<dbReference type="GO" id="GO:0005634">
    <property type="term" value="C:nucleus"/>
    <property type="evidence" value="ECO:0007669"/>
    <property type="project" value="UniProtKB-SubCell"/>
</dbReference>
<feature type="compositionally biased region" description="Basic and acidic residues" evidence="6">
    <location>
        <begin position="184"/>
        <end position="193"/>
    </location>
</feature>
<evidence type="ECO:0000256" key="2">
    <source>
        <dbReference type="ARBA" id="ARBA00023015"/>
    </source>
</evidence>
<evidence type="ECO:0000256" key="5">
    <source>
        <dbReference type="ARBA" id="ARBA00023242"/>
    </source>
</evidence>
<dbReference type="Pfam" id="PF00010">
    <property type="entry name" value="HLH"/>
    <property type="match status" value="1"/>
</dbReference>
<dbReference type="InterPro" id="IPR052207">
    <property type="entry name" value="Max-like/E-box_TFs"/>
</dbReference>
<protein>
    <recommendedName>
        <fullName evidence="7">BHLH domain-containing protein</fullName>
    </recommendedName>
</protein>
<evidence type="ECO:0000259" key="7">
    <source>
        <dbReference type="PROSITE" id="PS50888"/>
    </source>
</evidence>
<dbReference type="InterPro" id="IPR011598">
    <property type="entry name" value="bHLH_dom"/>
</dbReference>
<dbReference type="GO" id="GO:0000978">
    <property type="term" value="F:RNA polymerase II cis-regulatory region sequence-specific DNA binding"/>
    <property type="evidence" value="ECO:0007669"/>
    <property type="project" value="TreeGrafter"/>
</dbReference>
<comment type="subcellular location">
    <subcellularLocation>
        <location evidence="1">Nucleus</location>
    </subcellularLocation>
</comment>
<feature type="compositionally biased region" description="Polar residues" evidence="6">
    <location>
        <begin position="1"/>
        <end position="13"/>
    </location>
</feature>
<dbReference type="SMART" id="SM00353">
    <property type="entry name" value="HLH"/>
    <property type="match status" value="1"/>
</dbReference>
<keyword evidence="2" id="KW-0805">Transcription regulation</keyword>